<dbReference type="InterPro" id="IPR048254">
    <property type="entry name" value="CDP_ALCOHOL_P_TRANSF_CS"/>
</dbReference>
<dbReference type="GO" id="GO:0046474">
    <property type="term" value="P:glycerophospholipid biosynthetic process"/>
    <property type="evidence" value="ECO:0007669"/>
    <property type="project" value="TreeGrafter"/>
</dbReference>
<keyword evidence="12" id="KW-0594">Phospholipid biosynthesis</keyword>
<reference evidence="17 18" key="1">
    <citation type="submission" date="2019-02" db="EMBL/GenBank/DDBJ databases">
        <title>Prokaryotic population dynamics and viral predation in marine succession experiment using metagenomics: the confinement effect.</title>
        <authorList>
            <person name="Haro-Moreno J.M."/>
            <person name="Rodriguez-Valera F."/>
            <person name="Lopez-Perez M."/>
        </authorList>
    </citation>
    <scope>NUCLEOTIDE SEQUENCE [LARGE SCALE GENOMIC DNA]</scope>
    <source>
        <strain evidence="17">MED-G163</strain>
    </source>
</reference>
<feature type="transmembrane region" description="Helical" evidence="16">
    <location>
        <begin position="60"/>
        <end position="84"/>
    </location>
</feature>
<feature type="transmembrane region" description="Helical" evidence="16">
    <location>
        <begin position="7"/>
        <end position="24"/>
    </location>
</feature>
<feature type="transmembrane region" description="Helical" evidence="16">
    <location>
        <begin position="30"/>
        <end position="48"/>
    </location>
</feature>
<gene>
    <name evidence="17" type="ORF">EVA96_03290</name>
</gene>
<keyword evidence="8 16" id="KW-0812">Transmembrane</keyword>
<evidence type="ECO:0000256" key="10">
    <source>
        <dbReference type="ARBA" id="ARBA00023098"/>
    </source>
</evidence>
<dbReference type="InterPro" id="IPR000462">
    <property type="entry name" value="CDP-OH_P_trans"/>
</dbReference>
<feature type="transmembrane region" description="Helical" evidence="16">
    <location>
        <begin position="151"/>
        <end position="170"/>
    </location>
</feature>
<dbReference type="Pfam" id="PF01066">
    <property type="entry name" value="CDP-OH_P_transf"/>
    <property type="match status" value="1"/>
</dbReference>
<comment type="caution">
    <text evidence="17">The sequence shown here is derived from an EMBL/GenBank/DDBJ whole genome shotgun (WGS) entry which is preliminary data.</text>
</comment>
<comment type="pathway">
    <text evidence="2">Phospholipid metabolism; phosphatidylglycerol biosynthesis; phosphatidylglycerol from CDP-diacylglycerol: step 1/2.</text>
</comment>
<dbReference type="PANTHER" id="PTHR14269">
    <property type="entry name" value="CDP-DIACYLGLYCEROL--GLYCEROL-3-PHOSPHATE 3-PHOSPHATIDYLTRANSFERASE-RELATED"/>
    <property type="match status" value="1"/>
</dbReference>
<evidence type="ECO:0000256" key="5">
    <source>
        <dbReference type="ARBA" id="ARBA00014944"/>
    </source>
</evidence>
<dbReference type="PANTHER" id="PTHR14269:SF11">
    <property type="entry name" value="CDP-DIACYLGLYCEROL--GLYCEROL-3-PHOSPHATE 3-PHOSPHATIDYLTRANSFERASE"/>
    <property type="match status" value="1"/>
</dbReference>
<dbReference type="PROSITE" id="PS00379">
    <property type="entry name" value="CDP_ALCOHOL_P_TRANSF"/>
    <property type="match status" value="1"/>
</dbReference>
<comment type="subcellular location">
    <subcellularLocation>
        <location evidence="1">Membrane</location>
        <topology evidence="1">Multi-pass membrane protein</topology>
    </subcellularLocation>
</comment>
<evidence type="ECO:0000256" key="8">
    <source>
        <dbReference type="ARBA" id="ARBA00022692"/>
    </source>
</evidence>
<evidence type="ECO:0000256" key="3">
    <source>
        <dbReference type="ARBA" id="ARBA00010441"/>
    </source>
</evidence>
<dbReference type="AlphaFoldDB" id="A0A520MFH5"/>
<keyword evidence="10" id="KW-0443">Lipid metabolism</keyword>
<evidence type="ECO:0000313" key="17">
    <source>
        <dbReference type="EMBL" id="RZO19982.1"/>
    </source>
</evidence>
<evidence type="ECO:0000256" key="12">
    <source>
        <dbReference type="ARBA" id="ARBA00023209"/>
    </source>
</evidence>
<dbReference type="EC" id="2.7.8.5" evidence="4"/>
<dbReference type="PIRSF" id="PIRSF000847">
    <property type="entry name" value="Phos_ph_gly_syn"/>
    <property type="match status" value="1"/>
</dbReference>
<protein>
    <recommendedName>
        <fullName evidence="5">CDP-diacylglycerol--glycerol-3-phosphate 3-phosphatidyltransferase</fullName>
        <ecNumber evidence="4">2.7.8.5</ecNumber>
    </recommendedName>
</protein>
<proteinExistence type="inferred from homology"/>
<dbReference type="GO" id="GO:0016020">
    <property type="term" value="C:membrane"/>
    <property type="evidence" value="ECO:0007669"/>
    <property type="project" value="UniProtKB-SubCell"/>
</dbReference>
<dbReference type="InterPro" id="IPR043130">
    <property type="entry name" value="CDP-OH_PTrfase_TM_dom"/>
</dbReference>
<evidence type="ECO:0000256" key="16">
    <source>
        <dbReference type="SAM" id="Phobius"/>
    </source>
</evidence>
<keyword evidence="11 16" id="KW-0472">Membrane</keyword>
<dbReference type="Gene3D" id="1.20.120.1760">
    <property type="match status" value="1"/>
</dbReference>
<dbReference type="Proteomes" id="UP000315782">
    <property type="component" value="Unassembled WGS sequence"/>
</dbReference>
<keyword evidence="9 16" id="KW-1133">Transmembrane helix</keyword>
<organism evidence="17 18">
    <name type="scientific">SAR86 cluster bacterium</name>
    <dbReference type="NCBI Taxonomy" id="2030880"/>
    <lineage>
        <taxon>Bacteria</taxon>
        <taxon>Pseudomonadati</taxon>
        <taxon>Pseudomonadota</taxon>
        <taxon>Gammaproteobacteria</taxon>
        <taxon>SAR86 cluster</taxon>
    </lineage>
</organism>
<name>A0A520MFH5_9GAMM</name>
<dbReference type="InterPro" id="IPR050324">
    <property type="entry name" value="CDP-alcohol_PTase-I"/>
</dbReference>
<evidence type="ECO:0000256" key="4">
    <source>
        <dbReference type="ARBA" id="ARBA00013170"/>
    </source>
</evidence>
<evidence type="ECO:0000256" key="6">
    <source>
        <dbReference type="ARBA" id="ARBA00022516"/>
    </source>
</evidence>
<keyword evidence="6" id="KW-0444">Lipid biosynthesis</keyword>
<dbReference type="InterPro" id="IPR004570">
    <property type="entry name" value="Phosphatidylglycerol_P_synth"/>
</dbReference>
<evidence type="ECO:0000313" key="18">
    <source>
        <dbReference type="Proteomes" id="UP000315782"/>
    </source>
</evidence>
<evidence type="ECO:0000256" key="13">
    <source>
        <dbReference type="ARBA" id="ARBA00023264"/>
    </source>
</evidence>
<keyword evidence="13" id="KW-1208">Phospholipid metabolism</keyword>
<keyword evidence="7 15" id="KW-0808">Transferase</keyword>
<comment type="similarity">
    <text evidence="3 15">Belongs to the CDP-alcohol phosphatidyltransferase class-I family.</text>
</comment>
<evidence type="ECO:0000256" key="14">
    <source>
        <dbReference type="ARBA" id="ARBA00048586"/>
    </source>
</evidence>
<accession>A0A520MFH5</accession>
<evidence type="ECO:0000256" key="9">
    <source>
        <dbReference type="ARBA" id="ARBA00022989"/>
    </source>
</evidence>
<comment type="catalytic activity">
    <reaction evidence="14">
        <text>a CDP-1,2-diacyl-sn-glycerol + sn-glycerol 3-phosphate = a 1,2-diacyl-sn-glycero-3-phospho-(1'-sn-glycero-3'-phosphate) + CMP + H(+)</text>
        <dbReference type="Rhea" id="RHEA:12593"/>
        <dbReference type="ChEBI" id="CHEBI:15378"/>
        <dbReference type="ChEBI" id="CHEBI:57597"/>
        <dbReference type="ChEBI" id="CHEBI:58332"/>
        <dbReference type="ChEBI" id="CHEBI:60110"/>
        <dbReference type="ChEBI" id="CHEBI:60377"/>
        <dbReference type="EC" id="2.7.8.5"/>
    </reaction>
</comment>
<evidence type="ECO:0000256" key="1">
    <source>
        <dbReference type="ARBA" id="ARBA00004141"/>
    </source>
</evidence>
<sequence length="183" mass="20647">MSKYFIFIPNLLSIIRIALIYPILNNIFLGNFVTSIGFFAVASITDALDGFLARKMNWQTYLGTILDPVADKLLLSGTIFILWLNLYIPLYIFVIFIGRDIAILVGAAIHMTLIESETPLPNILGKLTTGLQISYIFTILLFQIFDVNLSLLILDIFIVVITLLSLIVYAKGWLVSLNKYHNE</sequence>
<evidence type="ECO:0000256" key="2">
    <source>
        <dbReference type="ARBA" id="ARBA00005042"/>
    </source>
</evidence>
<evidence type="ECO:0000256" key="7">
    <source>
        <dbReference type="ARBA" id="ARBA00022679"/>
    </source>
</evidence>
<evidence type="ECO:0000256" key="15">
    <source>
        <dbReference type="RuleBase" id="RU003750"/>
    </source>
</evidence>
<dbReference type="EMBL" id="SHBI01000026">
    <property type="protein sequence ID" value="RZO19982.1"/>
    <property type="molecule type" value="Genomic_DNA"/>
</dbReference>
<evidence type="ECO:0000256" key="11">
    <source>
        <dbReference type="ARBA" id="ARBA00023136"/>
    </source>
</evidence>
<dbReference type="GO" id="GO:0008444">
    <property type="term" value="F:CDP-diacylglycerol-glycerol-3-phosphate 3-phosphatidyltransferase activity"/>
    <property type="evidence" value="ECO:0007669"/>
    <property type="project" value="UniProtKB-EC"/>
</dbReference>